<gene>
    <name evidence="3" type="ORF">N8I74_02545</name>
</gene>
<feature type="region of interest" description="Disordered" evidence="1">
    <location>
        <begin position="611"/>
        <end position="646"/>
    </location>
</feature>
<evidence type="ECO:0000256" key="2">
    <source>
        <dbReference type="SAM" id="SignalP"/>
    </source>
</evidence>
<feature type="compositionally biased region" description="Low complexity" evidence="1">
    <location>
        <begin position="618"/>
        <end position="638"/>
    </location>
</feature>
<reference evidence="3" key="1">
    <citation type="submission" date="2022-10" db="EMBL/GenBank/DDBJ databases">
        <title>Chitiniphilus purpureus sp. nov., a novel chitin-degrading bacterium isolated from crawfish pond sediment.</title>
        <authorList>
            <person name="Li K."/>
        </authorList>
    </citation>
    <scope>NUCLEOTIDE SEQUENCE</scope>
    <source>
        <strain evidence="3">CD1</strain>
    </source>
</reference>
<dbReference type="Gene3D" id="2.160.20.10">
    <property type="entry name" value="Single-stranded right-handed beta-helix, Pectin lyase-like"/>
    <property type="match status" value="1"/>
</dbReference>
<dbReference type="Proteomes" id="UP001061302">
    <property type="component" value="Chromosome"/>
</dbReference>
<sequence>MSQANLNLRALGCCGALAAAMMLAACGGGSDSGSAEGPGTVVASAVPTQQPPSGTTPTQLDLRVRGLGLGRQLALAYGATPIQVQLNGAHTVALPAGGAAASLQITAQPTGQTCKVAEGTSAQIPADGSPIFVRCVHNATPTVVQPDTAPDSPLNVSFGLREYAYPGIPYESRPGLVGGVFPYEYRIKGLTLDGVAQSTGGVSLDFRTGAVRFTPASAGTYVLTLDIRDSGSPQSTLEHSFTIVASAAQFIFVAPGGTDAPNRGTLAEPYRTLAYAIANSSAGQAVVLRKGSYATGGFTLYDNKAQQLLAYPDEVVSLDLNYQILNVYSVTAPAARIEGVDINHVKLHGIKSETSPTGLVVRNVRFTDGIGSGTNQNNNPAFIFSTGHDLTTPRHKLLIQDNDFGPYTRDIAGAYAMILFDAGNSLMENNQVRLGTGALQDGAGGGLHDKDNSQHNVYRENFIEFPAVKTAPLGIQISAQGNSLDVRIHHNLLLNAGIYLGLQCAPKDNCTMREHDVHYNTVVNQSIYMNWGPFNPGSYGTRLSHNIISSGARAPYSGLSCQGEPPNFNTQLAASANFLESTNALAFKDSECSARDKTWAVWQGTHGLDTAVSGSERAAPTALTGTGPLTGLPAGHPLRGQRGHQY</sequence>
<feature type="chain" id="PRO_5045346884" description="Right handed beta helix domain-containing protein" evidence="2">
    <location>
        <begin position="25"/>
        <end position="646"/>
    </location>
</feature>
<dbReference type="EMBL" id="CP106753">
    <property type="protein sequence ID" value="UXY15916.1"/>
    <property type="molecule type" value="Genomic_DNA"/>
</dbReference>
<keyword evidence="2" id="KW-0732">Signal</keyword>
<evidence type="ECO:0000313" key="3">
    <source>
        <dbReference type="EMBL" id="UXY15916.1"/>
    </source>
</evidence>
<evidence type="ECO:0000313" key="4">
    <source>
        <dbReference type="Proteomes" id="UP001061302"/>
    </source>
</evidence>
<evidence type="ECO:0008006" key="5">
    <source>
        <dbReference type="Google" id="ProtNLM"/>
    </source>
</evidence>
<dbReference type="InterPro" id="IPR011050">
    <property type="entry name" value="Pectin_lyase_fold/virulence"/>
</dbReference>
<dbReference type="InterPro" id="IPR012334">
    <property type="entry name" value="Pectin_lyas_fold"/>
</dbReference>
<organism evidence="3 4">
    <name type="scientific">Chitiniphilus purpureus</name>
    <dbReference type="NCBI Taxonomy" id="2981137"/>
    <lineage>
        <taxon>Bacteria</taxon>
        <taxon>Pseudomonadati</taxon>
        <taxon>Pseudomonadota</taxon>
        <taxon>Betaproteobacteria</taxon>
        <taxon>Neisseriales</taxon>
        <taxon>Chitinibacteraceae</taxon>
        <taxon>Chitiniphilus</taxon>
    </lineage>
</organism>
<dbReference type="RefSeq" id="WP_263125353.1">
    <property type="nucleotide sequence ID" value="NZ_CP106753.1"/>
</dbReference>
<protein>
    <recommendedName>
        <fullName evidence="5">Right handed beta helix domain-containing protein</fullName>
    </recommendedName>
</protein>
<feature type="signal peptide" evidence="2">
    <location>
        <begin position="1"/>
        <end position="24"/>
    </location>
</feature>
<evidence type="ECO:0000256" key="1">
    <source>
        <dbReference type="SAM" id="MobiDB-lite"/>
    </source>
</evidence>
<keyword evidence="4" id="KW-1185">Reference proteome</keyword>
<name>A0ABY6DNJ0_9NEIS</name>
<dbReference type="SUPFAM" id="SSF51126">
    <property type="entry name" value="Pectin lyase-like"/>
    <property type="match status" value="1"/>
</dbReference>
<proteinExistence type="predicted"/>
<accession>A0ABY6DNJ0</accession>